<accession>A0A7W5ZHB4</accession>
<proteinExistence type="predicted"/>
<name>A0A7W5ZHB4_9BACT</name>
<dbReference type="RefSeq" id="WP_183971323.1">
    <property type="nucleotide sequence ID" value="NZ_JACIBY010000001.1"/>
</dbReference>
<reference evidence="1 2" key="1">
    <citation type="submission" date="2020-08" db="EMBL/GenBank/DDBJ databases">
        <title>Genomic Encyclopedia of Type Strains, Phase IV (KMG-IV): sequencing the most valuable type-strain genomes for metagenomic binning, comparative biology and taxonomic classification.</title>
        <authorList>
            <person name="Goeker M."/>
        </authorList>
    </citation>
    <scope>NUCLEOTIDE SEQUENCE [LARGE SCALE GENOMIC DNA]</scope>
    <source>
        <strain evidence="1 2">DSM 17976</strain>
    </source>
</reference>
<evidence type="ECO:0008006" key="3">
    <source>
        <dbReference type="Google" id="ProtNLM"/>
    </source>
</evidence>
<gene>
    <name evidence="1" type="ORF">FHS57_000572</name>
</gene>
<dbReference type="Proteomes" id="UP000541352">
    <property type="component" value="Unassembled WGS sequence"/>
</dbReference>
<organism evidence="1 2">
    <name type="scientific">Runella defluvii</name>
    <dbReference type="NCBI Taxonomy" id="370973"/>
    <lineage>
        <taxon>Bacteria</taxon>
        <taxon>Pseudomonadati</taxon>
        <taxon>Bacteroidota</taxon>
        <taxon>Cytophagia</taxon>
        <taxon>Cytophagales</taxon>
        <taxon>Spirosomataceae</taxon>
        <taxon>Runella</taxon>
    </lineage>
</organism>
<evidence type="ECO:0000313" key="2">
    <source>
        <dbReference type="Proteomes" id="UP000541352"/>
    </source>
</evidence>
<protein>
    <recommendedName>
        <fullName evidence="3">Cytochrome C Planctomycete-type domain-containing protein</fullName>
    </recommendedName>
</protein>
<sequence length="172" mass="18986">MKKFRQQLYWAVSILALGLSLEGCTPKETPVSVPQAASFDLLQDRILTPTCATAGCHASEQESTFAQHGLVLAKGKTYDFLVNKDPKNANARIDKLKLVTPYFSLQSLFYHKLVWGDSGHHSGLSYGNPMPLNGKALYKGQIEFVRRWIEAGAPRTGSVVDTTLLNDKTPSF</sequence>
<evidence type="ECO:0000313" key="1">
    <source>
        <dbReference type="EMBL" id="MBB3836590.1"/>
    </source>
</evidence>
<comment type="caution">
    <text evidence="1">The sequence shown here is derived from an EMBL/GenBank/DDBJ whole genome shotgun (WGS) entry which is preliminary data.</text>
</comment>
<dbReference type="EMBL" id="JACIBY010000001">
    <property type="protein sequence ID" value="MBB3836590.1"/>
    <property type="molecule type" value="Genomic_DNA"/>
</dbReference>
<keyword evidence="2" id="KW-1185">Reference proteome</keyword>
<dbReference type="AlphaFoldDB" id="A0A7W5ZHB4"/>